<dbReference type="PROSITE" id="PS00211">
    <property type="entry name" value="ABC_TRANSPORTER_1"/>
    <property type="match status" value="1"/>
</dbReference>
<dbReference type="AlphaFoldDB" id="A0A7G1P834"/>
<dbReference type="InterPro" id="IPR027417">
    <property type="entry name" value="P-loop_NTPase"/>
</dbReference>
<keyword evidence="5" id="KW-0547">Nucleotide-binding</keyword>
<dbReference type="EC" id="7.6.2.2" evidence="2"/>
<evidence type="ECO:0000256" key="4">
    <source>
        <dbReference type="ARBA" id="ARBA00022475"/>
    </source>
</evidence>
<evidence type="ECO:0000256" key="8">
    <source>
        <dbReference type="ARBA" id="ARBA00023136"/>
    </source>
</evidence>
<dbReference type="Pfam" id="PF00005">
    <property type="entry name" value="ABC_tran"/>
    <property type="match status" value="1"/>
</dbReference>
<dbReference type="EMBL" id="AP023440">
    <property type="protein sequence ID" value="BCL31459.1"/>
    <property type="molecule type" value="Genomic_DNA"/>
</dbReference>
<dbReference type="InterPro" id="IPR050763">
    <property type="entry name" value="ABC_transporter_ATP-binding"/>
</dbReference>
<reference evidence="12 13" key="1">
    <citation type="journal article" date="2014" name="Int. J. Syst. Evol. Microbiol.">
        <title>Complete genome sequence of Corynebacterium casei LMG S-19264T (=DSM 44701T), isolated from a smear-ripened cheese.</title>
        <authorList>
            <consortium name="US DOE Joint Genome Institute (JGI-PGF)"/>
            <person name="Walter F."/>
            <person name="Albersmeier A."/>
            <person name="Kalinowski J."/>
            <person name="Ruckert C."/>
        </authorList>
    </citation>
    <scope>NUCLEOTIDE SEQUENCE [LARGE SCALE GENOMIC DNA]</scope>
    <source>
        <strain evidence="12 13">JCM 4677</strain>
    </source>
</reference>
<dbReference type="GO" id="GO:0046677">
    <property type="term" value="P:response to antibiotic"/>
    <property type="evidence" value="ECO:0007669"/>
    <property type="project" value="UniProtKB-KW"/>
</dbReference>
<dbReference type="PANTHER" id="PTHR42711">
    <property type="entry name" value="ABC TRANSPORTER ATP-BINDING PROTEIN"/>
    <property type="match status" value="1"/>
</dbReference>
<dbReference type="GO" id="GO:0008559">
    <property type="term" value="F:ABC-type xenobiotic transporter activity"/>
    <property type="evidence" value="ECO:0007669"/>
    <property type="project" value="UniProtKB-EC"/>
</dbReference>
<keyword evidence="8" id="KW-0472">Membrane</keyword>
<evidence type="ECO:0000256" key="6">
    <source>
        <dbReference type="ARBA" id="ARBA00022840"/>
    </source>
</evidence>
<dbReference type="PANTHER" id="PTHR42711:SF16">
    <property type="entry name" value="ABC TRANSPORTER ATP-BINDING PROTEIN"/>
    <property type="match status" value="1"/>
</dbReference>
<keyword evidence="4" id="KW-1003">Cell membrane</keyword>
<keyword evidence="9" id="KW-0046">Antibiotic resistance</keyword>
<evidence type="ECO:0000256" key="5">
    <source>
        <dbReference type="ARBA" id="ARBA00022741"/>
    </source>
</evidence>
<keyword evidence="7" id="KW-1278">Translocase</keyword>
<keyword evidence="13" id="KW-1185">Reference proteome</keyword>
<comment type="similarity">
    <text evidence="10">Belongs to the ABC transporter superfamily. Drug exporter-1 (DrugE1) (TC 3.A.1.105) family.</text>
</comment>
<dbReference type="InterPro" id="IPR017871">
    <property type="entry name" value="ABC_transporter-like_CS"/>
</dbReference>
<evidence type="ECO:0000313" key="12">
    <source>
        <dbReference type="EMBL" id="BCL31459.1"/>
    </source>
</evidence>
<keyword evidence="3" id="KW-0813">Transport</keyword>
<evidence type="ECO:0000256" key="9">
    <source>
        <dbReference type="ARBA" id="ARBA00023251"/>
    </source>
</evidence>
<evidence type="ECO:0000256" key="7">
    <source>
        <dbReference type="ARBA" id="ARBA00022967"/>
    </source>
</evidence>
<evidence type="ECO:0000313" key="13">
    <source>
        <dbReference type="Proteomes" id="UP000516444"/>
    </source>
</evidence>
<dbReference type="SUPFAM" id="SSF52540">
    <property type="entry name" value="P-loop containing nucleoside triphosphate hydrolases"/>
    <property type="match status" value="1"/>
</dbReference>
<dbReference type="FunFam" id="3.40.50.300:FF:000589">
    <property type="entry name" value="ABC transporter, ATP-binding subunit"/>
    <property type="match status" value="1"/>
</dbReference>
<dbReference type="SMART" id="SM00382">
    <property type="entry name" value="AAA"/>
    <property type="match status" value="1"/>
</dbReference>
<gene>
    <name evidence="12" type="ORF">GCM10017557_63180</name>
</gene>
<dbReference type="KEGG" id="sgm:GCM10017557_63180"/>
<dbReference type="Gene3D" id="3.40.50.300">
    <property type="entry name" value="P-loop containing nucleotide triphosphate hydrolases"/>
    <property type="match status" value="1"/>
</dbReference>
<protein>
    <recommendedName>
        <fullName evidence="2">ABC-type xenobiotic transporter</fullName>
        <ecNumber evidence="2">7.6.2.2</ecNumber>
    </recommendedName>
</protein>
<accession>A0A7G1P834</accession>
<sequence length="307" mass="32611">MRSDPVVQVSGLVKRYGRKTAVDGLDLVARSGITAVLGPNGAGKTTTVESCEGYREPDSGTVRVLGLDPVREAAALRPRIGVMLQSGGVYSGARADEMLRHVAKLHARPLDVDALIERLGLGSCGRTTYRRLSGGQQQRLALAMAVVGRPELVFLDEPTAGLDPQARRATWELVRDLRADGVSVILTTHHMDEAEQLADDVAIIDAGQVVAQGSPDALCRGGAENTLRFSGRPGLDVASLLKALPADSTAAEPAPGSYRVGGKIDPQLLATVTTWCAQHGVMPEKISVERHSLEDVFLELTGKELRG</sequence>
<dbReference type="CDD" id="cd03230">
    <property type="entry name" value="ABC_DR_subfamily_A"/>
    <property type="match status" value="1"/>
</dbReference>
<dbReference type="InterPro" id="IPR003439">
    <property type="entry name" value="ABC_transporter-like_ATP-bd"/>
</dbReference>
<comment type="subcellular location">
    <subcellularLocation>
        <location evidence="1">Cell membrane</location>
        <topology evidence="1">Peripheral membrane protein</topology>
        <orientation evidence="1">Cytoplasmic side</orientation>
    </subcellularLocation>
</comment>
<organism evidence="12 13">
    <name type="scientific">Streptomyces aurantiacus</name>
    <dbReference type="NCBI Taxonomy" id="47760"/>
    <lineage>
        <taxon>Bacteria</taxon>
        <taxon>Bacillati</taxon>
        <taxon>Actinomycetota</taxon>
        <taxon>Actinomycetes</taxon>
        <taxon>Kitasatosporales</taxon>
        <taxon>Streptomycetaceae</taxon>
        <taxon>Streptomyces</taxon>
        <taxon>Streptomyces aurantiacus group</taxon>
    </lineage>
</organism>
<dbReference type="GO" id="GO:0005524">
    <property type="term" value="F:ATP binding"/>
    <property type="evidence" value="ECO:0007669"/>
    <property type="project" value="UniProtKB-KW"/>
</dbReference>
<evidence type="ECO:0000259" key="11">
    <source>
        <dbReference type="PROSITE" id="PS50893"/>
    </source>
</evidence>
<proteinExistence type="inferred from homology"/>
<keyword evidence="6 12" id="KW-0067">ATP-binding</keyword>
<dbReference type="RefSeq" id="WP_190853279.1">
    <property type="nucleotide sequence ID" value="NZ_AP023440.1"/>
</dbReference>
<dbReference type="GO" id="GO:0005886">
    <property type="term" value="C:plasma membrane"/>
    <property type="evidence" value="ECO:0007669"/>
    <property type="project" value="UniProtKB-SubCell"/>
</dbReference>
<evidence type="ECO:0000256" key="2">
    <source>
        <dbReference type="ARBA" id="ARBA00012191"/>
    </source>
</evidence>
<feature type="domain" description="ABC transporter" evidence="11">
    <location>
        <begin position="7"/>
        <end position="231"/>
    </location>
</feature>
<name>A0A7G1P834_9ACTN</name>
<evidence type="ECO:0000256" key="1">
    <source>
        <dbReference type="ARBA" id="ARBA00004413"/>
    </source>
</evidence>
<dbReference type="Proteomes" id="UP000516444">
    <property type="component" value="Chromosome"/>
</dbReference>
<dbReference type="PROSITE" id="PS50893">
    <property type="entry name" value="ABC_TRANSPORTER_2"/>
    <property type="match status" value="1"/>
</dbReference>
<dbReference type="GO" id="GO:0016887">
    <property type="term" value="F:ATP hydrolysis activity"/>
    <property type="evidence" value="ECO:0007669"/>
    <property type="project" value="InterPro"/>
</dbReference>
<evidence type="ECO:0000256" key="3">
    <source>
        <dbReference type="ARBA" id="ARBA00022448"/>
    </source>
</evidence>
<dbReference type="InterPro" id="IPR003593">
    <property type="entry name" value="AAA+_ATPase"/>
</dbReference>
<evidence type="ECO:0000256" key="10">
    <source>
        <dbReference type="ARBA" id="ARBA00049985"/>
    </source>
</evidence>